<protein>
    <recommendedName>
        <fullName evidence="3">HEPN domain-containing protein</fullName>
    </recommendedName>
</protein>
<name>A0A1F6V516_9BACT</name>
<dbReference type="EMBL" id="MFTJ01000046">
    <property type="protein sequence ID" value="OGI64619.1"/>
    <property type="molecule type" value="Genomic_DNA"/>
</dbReference>
<reference evidence="1 2" key="1">
    <citation type="journal article" date="2016" name="Nat. Commun.">
        <title>Thousands of microbial genomes shed light on interconnected biogeochemical processes in an aquifer system.</title>
        <authorList>
            <person name="Anantharaman K."/>
            <person name="Brown C.T."/>
            <person name="Hug L.A."/>
            <person name="Sharon I."/>
            <person name="Castelle C.J."/>
            <person name="Probst A.J."/>
            <person name="Thomas B.C."/>
            <person name="Singh A."/>
            <person name="Wilkins M.J."/>
            <person name="Karaoz U."/>
            <person name="Brodie E.L."/>
            <person name="Williams K.H."/>
            <person name="Hubbard S.S."/>
            <person name="Banfield J.F."/>
        </authorList>
    </citation>
    <scope>NUCLEOTIDE SEQUENCE [LARGE SCALE GENOMIC DNA]</scope>
</reference>
<organism evidence="1 2">
    <name type="scientific">Candidatus Nomurabacteria bacterium RIFCSPHIGHO2_01_FULL_39_10</name>
    <dbReference type="NCBI Taxonomy" id="1801733"/>
    <lineage>
        <taxon>Bacteria</taxon>
        <taxon>Candidatus Nomuraibacteriota</taxon>
    </lineage>
</organism>
<accession>A0A1F6V516</accession>
<dbReference type="Proteomes" id="UP000178700">
    <property type="component" value="Unassembled WGS sequence"/>
</dbReference>
<evidence type="ECO:0000313" key="1">
    <source>
        <dbReference type="EMBL" id="OGI64619.1"/>
    </source>
</evidence>
<proteinExistence type="predicted"/>
<dbReference type="AlphaFoldDB" id="A0A1F6V516"/>
<evidence type="ECO:0000313" key="2">
    <source>
        <dbReference type="Proteomes" id="UP000178700"/>
    </source>
</evidence>
<sequence length="118" mass="14162">MKELEETFLEEYIGAQEQLEKQRYKNTLILLSKSLFALCDIVIYQKLHKLPKNHTERFRILEQYFPEMYPIIDNLFSHYTDAYNKPILKETCEEMNHGIKKIIKTAPTLPERIKKITQ</sequence>
<comment type="caution">
    <text evidence="1">The sequence shown here is derived from an EMBL/GenBank/DDBJ whole genome shotgun (WGS) entry which is preliminary data.</text>
</comment>
<gene>
    <name evidence="1" type="ORF">A2642_04465</name>
</gene>
<evidence type="ECO:0008006" key="3">
    <source>
        <dbReference type="Google" id="ProtNLM"/>
    </source>
</evidence>